<keyword evidence="4" id="KW-1185">Reference proteome</keyword>
<sequence length="391" mass="43614">MISSKMMLDSYSTSLNGIPMKAFDKPWFQTFCMFNAMFVCLIWYCLIPKKKTPPTEVAQSINADGTLQTAEEVKAARHKERMAHLMKYCGVAIPSFFDLLATTLMTFGLIPITVSVMQMLRGSMVIFSALLTVFVRKRPLAAYQWTGVGCCCASLVIVGFASVLQGVFSPDMDKKVYPWTAQLGGCLLVIASQLIQACQIVVEEYILGDGAGMHPLQVVGFEGLWGQILCLACFIPLAYMIPGNDNGHMEDSYDTIIMIGRNSTLPILVVVYWISILFLNYGGMLVTSELTAVHRTIFEAVRTSCIWVVSIFIYYVITKKYGEPWTLWSWMQLAGFSVLIFSMLLYNRVVKFKCFKYPDAPAAKPQEPKETEALLPQQPSPYQGAPSDLSA</sequence>
<proteinExistence type="predicted"/>
<dbReference type="InterPro" id="IPR037185">
    <property type="entry name" value="EmrE-like"/>
</dbReference>
<accession>A0ABQ8ULN5</accession>
<keyword evidence="2" id="KW-1133">Transmembrane helix</keyword>
<gene>
    <name evidence="3" type="ORF">PAPYR_4667</name>
</gene>
<feature type="region of interest" description="Disordered" evidence="1">
    <location>
        <begin position="361"/>
        <end position="391"/>
    </location>
</feature>
<keyword evidence="2" id="KW-0472">Membrane</keyword>
<feature type="transmembrane region" description="Helical" evidence="2">
    <location>
        <begin position="88"/>
        <end position="110"/>
    </location>
</feature>
<evidence type="ECO:0000313" key="3">
    <source>
        <dbReference type="EMBL" id="KAJ4459366.1"/>
    </source>
</evidence>
<feature type="transmembrane region" description="Helical" evidence="2">
    <location>
        <begin position="116"/>
        <end position="135"/>
    </location>
</feature>
<comment type="caution">
    <text evidence="3">The sequence shown here is derived from an EMBL/GenBank/DDBJ whole genome shotgun (WGS) entry which is preliminary data.</text>
</comment>
<feature type="transmembrane region" description="Helical" evidence="2">
    <location>
        <begin position="329"/>
        <end position="346"/>
    </location>
</feature>
<keyword evidence="2" id="KW-0812">Transmembrane</keyword>
<evidence type="ECO:0000256" key="1">
    <source>
        <dbReference type="SAM" id="MobiDB-lite"/>
    </source>
</evidence>
<feature type="transmembrane region" description="Helical" evidence="2">
    <location>
        <begin position="223"/>
        <end position="243"/>
    </location>
</feature>
<dbReference type="PANTHER" id="PTHR13146">
    <property type="match status" value="1"/>
</dbReference>
<feature type="transmembrane region" description="Helical" evidence="2">
    <location>
        <begin position="27"/>
        <end position="46"/>
    </location>
</feature>
<name>A0ABQ8ULN5_9EUKA</name>
<feature type="transmembrane region" description="Helical" evidence="2">
    <location>
        <begin position="180"/>
        <end position="202"/>
    </location>
</feature>
<organism evidence="3 4">
    <name type="scientific">Paratrimastix pyriformis</name>
    <dbReference type="NCBI Taxonomy" id="342808"/>
    <lineage>
        <taxon>Eukaryota</taxon>
        <taxon>Metamonada</taxon>
        <taxon>Preaxostyla</taxon>
        <taxon>Paratrimastigidae</taxon>
        <taxon>Paratrimastix</taxon>
    </lineage>
</organism>
<feature type="transmembrane region" description="Helical" evidence="2">
    <location>
        <begin position="297"/>
        <end position="317"/>
    </location>
</feature>
<protein>
    <submittedName>
        <fullName evidence="3">Integral membrane protein</fullName>
    </submittedName>
</protein>
<reference evidence="3" key="1">
    <citation type="journal article" date="2022" name="bioRxiv">
        <title>Genomics of Preaxostyla Flagellates Illuminates Evolutionary Transitions and the Path Towards Mitochondrial Loss.</title>
        <authorList>
            <person name="Novak L.V.F."/>
            <person name="Treitli S.C."/>
            <person name="Pyrih J."/>
            <person name="Halakuc P."/>
            <person name="Pipaliya S.V."/>
            <person name="Vacek V."/>
            <person name="Brzon O."/>
            <person name="Soukal P."/>
            <person name="Eme L."/>
            <person name="Dacks J.B."/>
            <person name="Karnkowska A."/>
            <person name="Elias M."/>
            <person name="Hampl V."/>
        </authorList>
    </citation>
    <scope>NUCLEOTIDE SEQUENCE</scope>
    <source>
        <strain evidence="3">RCP-MX</strain>
    </source>
</reference>
<evidence type="ECO:0000313" key="4">
    <source>
        <dbReference type="Proteomes" id="UP001141327"/>
    </source>
</evidence>
<dbReference type="SUPFAM" id="SSF103481">
    <property type="entry name" value="Multidrug resistance efflux transporter EmrE"/>
    <property type="match status" value="1"/>
</dbReference>
<feature type="transmembrane region" description="Helical" evidence="2">
    <location>
        <begin position="147"/>
        <end position="168"/>
    </location>
</feature>
<evidence type="ECO:0000256" key="2">
    <source>
        <dbReference type="SAM" id="Phobius"/>
    </source>
</evidence>
<feature type="transmembrane region" description="Helical" evidence="2">
    <location>
        <begin position="263"/>
        <end position="285"/>
    </location>
</feature>
<dbReference type="EMBL" id="JAPMOS010000020">
    <property type="protein sequence ID" value="KAJ4459366.1"/>
    <property type="molecule type" value="Genomic_DNA"/>
</dbReference>
<dbReference type="Proteomes" id="UP001141327">
    <property type="component" value="Unassembled WGS sequence"/>
</dbReference>